<evidence type="ECO:0000256" key="4">
    <source>
        <dbReference type="ARBA" id="ARBA00023136"/>
    </source>
</evidence>
<dbReference type="Proteomes" id="UP000265631">
    <property type="component" value="Unassembled WGS sequence"/>
</dbReference>
<reference evidence="9 10" key="1">
    <citation type="journal article" date="2018" name="PLoS Pathog.">
        <title>Evolution of structural diversity of trichothecenes, a family of toxins produced by plant pathogenic and entomopathogenic fungi.</title>
        <authorList>
            <person name="Proctor R.H."/>
            <person name="McCormick S.P."/>
            <person name="Kim H.S."/>
            <person name="Cardoza R.E."/>
            <person name="Stanley A.M."/>
            <person name="Lindo L."/>
            <person name="Kelly A."/>
            <person name="Brown D.W."/>
            <person name="Lee T."/>
            <person name="Vaughan M.M."/>
            <person name="Alexander N.J."/>
            <person name="Busman M."/>
            <person name="Gutierrez S."/>
        </authorList>
    </citation>
    <scope>NUCLEOTIDE SEQUENCE [LARGE SCALE GENOMIC DNA]</scope>
    <source>
        <strain evidence="9 10">NRRL 13405</strain>
    </source>
</reference>
<dbReference type="Pfam" id="PF20684">
    <property type="entry name" value="Fung_rhodopsin"/>
    <property type="match status" value="1"/>
</dbReference>
<dbReference type="PANTHER" id="PTHR33048">
    <property type="entry name" value="PTH11-LIKE INTEGRAL MEMBRANE PROTEIN (AFU_ORTHOLOGUE AFUA_5G11245)"/>
    <property type="match status" value="1"/>
</dbReference>
<keyword evidence="2 7" id="KW-0812">Transmembrane</keyword>
<accession>A0A395M9C1</accession>
<evidence type="ECO:0000256" key="3">
    <source>
        <dbReference type="ARBA" id="ARBA00022989"/>
    </source>
</evidence>
<evidence type="ECO:0000313" key="10">
    <source>
        <dbReference type="Proteomes" id="UP000265631"/>
    </source>
</evidence>
<evidence type="ECO:0000256" key="1">
    <source>
        <dbReference type="ARBA" id="ARBA00004141"/>
    </source>
</evidence>
<sequence length="198" mass="22070">MAFLLQYYRLMSVSRMRRVYIASMVIVSLWSASQILVHIVLDLAIIVMPLPIVWRLQLPLGQKLLLSGIFGLGFFTIAISIFRLQWLTPQKDFTWWNVTAASWSLAELVSGIACACLPTYKPLLTKLKQCTGRGDKSVRLQSRSVEFSDDSKVEMPSIYTGTYGTQTSITATNVYTGGDGRRKSRKDSKSTTGKGGDC</sequence>
<evidence type="ECO:0000259" key="8">
    <source>
        <dbReference type="Pfam" id="PF20684"/>
    </source>
</evidence>
<dbReference type="PANTHER" id="PTHR33048:SF47">
    <property type="entry name" value="INTEGRAL MEMBRANE PROTEIN-RELATED"/>
    <property type="match status" value="1"/>
</dbReference>
<feature type="region of interest" description="Disordered" evidence="6">
    <location>
        <begin position="174"/>
        <end position="198"/>
    </location>
</feature>
<comment type="similarity">
    <text evidence="5">Belongs to the SAT4 family.</text>
</comment>
<keyword evidence="10" id="KW-1185">Reference proteome</keyword>
<comment type="caution">
    <text evidence="9">The sequence shown here is derived from an EMBL/GenBank/DDBJ whole genome shotgun (WGS) entry which is preliminary data.</text>
</comment>
<evidence type="ECO:0000313" key="9">
    <source>
        <dbReference type="EMBL" id="RFN44502.1"/>
    </source>
</evidence>
<dbReference type="GO" id="GO:0016020">
    <property type="term" value="C:membrane"/>
    <property type="evidence" value="ECO:0007669"/>
    <property type="project" value="UniProtKB-SubCell"/>
</dbReference>
<evidence type="ECO:0000256" key="6">
    <source>
        <dbReference type="SAM" id="MobiDB-lite"/>
    </source>
</evidence>
<dbReference type="EMBL" id="PXXK01000425">
    <property type="protein sequence ID" value="RFN44502.1"/>
    <property type="molecule type" value="Genomic_DNA"/>
</dbReference>
<gene>
    <name evidence="9" type="ORF">FIE12Z_11216</name>
</gene>
<dbReference type="InterPro" id="IPR049326">
    <property type="entry name" value="Rhodopsin_dom_fungi"/>
</dbReference>
<feature type="domain" description="Rhodopsin" evidence="8">
    <location>
        <begin position="37"/>
        <end position="125"/>
    </location>
</feature>
<keyword evidence="4 7" id="KW-0472">Membrane</keyword>
<proteinExistence type="inferred from homology"/>
<dbReference type="AlphaFoldDB" id="A0A395M9C1"/>
<feature type="transmembrane region" description="Helical" evidence="7">
    <location>
        <begin position="20"/>
        <end position="52"/>
    </location>
</feature>
<comment type="subcellular location">
    <subcellularLocation>
        <location evidence="1">Membrane</location>
        <topology evidence="1">Multi-pass membrane protein</topology>
    </subcellularLocation>
</comment>
<protein>
    <submittedName>
        <fullName evidence="9">Integral membrane protein</fullName>
    </submittedName>
</protein>
<evidence type="ECO:0000256" key="7">
    <source>
        <dbReference type="SAM" id="Phobius"/>
    </source>
</evidence>
<dbReference type="STRING" id="2594813.A0A395M9C1"/>
<dbReference type="InterPro" id="IPR052337">
    <property type="entry name" value="SAT4-like"/>
</dbReference>
<organism evidence="9 10">
    <name type="scientific">Fusarium flagelliforme</name>
    <dbReference type="NCBI Taxonomy" id="2675880"/>
    <lineage>
        <taxon>Eukaryota</taxon>
        <taxon>Fungi</taxon>
        <taxon>Dikarya</taxon>
        <taxon>Ascomycota</taxon>
        <taxon>Pezizomycotina</taxon>
        <taxon>Sordariomycetes</taxon>
        <taxon>Hypocreomycetidae</taxon>
        <taxon>Hypocreales</taxon>
        <taxon>Nectriaceae</taxon>
        <taxon>Fusarium</taxon>
        <taxon>Fusarium incarnatum-equiseti species complex</taxon>
    </lineage>
</organism>
<evidence type="ECO:0000256" key="2">
    <source>
        <dbReference type="ARBA" id="ARBA00022692"/>
    </source>
</evidence>
<keyword evidence="3 7" id="KW-1133">Transmembrane helix</keyword>
<name>A0A395M9C1_9HYPO</name>
<evidence type="ECO:0000256" key="5">
    <source>
        <dbReference type="ARBA" id="ARBA00038359"/>
    </source>
</evidence>
<feature type="transmembrane region" description="Helical" evidence="7">
    <location>
        <begin position="64"/>
        <end position="86"/>
    </location>
</feature>